<dbReference type="GO" id="GO:0003700">
    <property type="term" value="F:DNA-binding transcription factor activity"/>
    <property type="evidence" value="ECO:0007669"/>
    <property type="project" value="InterPro"/>
</dbReference>
<dbReference type="SMART" id="SM00666">
    <property type="entry name" value="PB1"/>
    <property type="match status" value="1"/>
</dbReference>
<dbReference type="EMBL" id="SZYD01000015">
    <property type="protein sequence ID" value="KAD3641609.1"/>
    <property type="molecule type" value="Genomic_DNA"/>
</dbReference>
<dbReference type="PANTHER" id="PTHR32002">
    <property type="entry name" value="PROTEIN NLP8"/>
    <property type="match status" value="1"/>
</dbReference>
<dbReference type="AlphaFoldDB" id="A0A5N6MNP2"/>
<dbReference type="InterPro" id="IPR045012">
    <property type="entry name" value="NLP"/>
</dbReference>
<dbReference type="OrthoDB" id="1739665at2759"/>
<dbReference type="PANTHER" id="PTHR32002:SF35">
    <property type="entry name" value="PROTEIN NLP6"/>
    <property type="match status" value="1"/>
</dbReference>
<name>A0A5N6MNP2_9ASTR</name>
<dbReference type="Pfam" id="PF00564">
    <property type="entry name" value="PB1"/>
    <property type="match status" value="1"/>
</dbReference>
<dbReference type="Proteomes" id="UP000326396">
    <property type="component" value="Linkage Group LG5"/>
</dbReference>
<feature type="domain" description="PB1" evidence="1">
    <location>
        <begin position="157"/>
        <end position="239"/>
    </location>
</feature>
<dbReference type="Gene3D" id="3.10.20.90">
    <property type="entry name" value="Phosphatidylinositol 3-kinase Catalytic Subunit, Chain A, domain 1"/>
    <property type="match status" value="1"/>
</dbReference>
<evidence type="ECO:0000259" key="1">
    <source>
        <dbReference type="SMART" id="SM00666"/>
    </source>
</evidence>
<organism evidence="2 3">
    <name type="scientific">Mikania micrantha</name>
    <name type="common">bitter vine</name>
    <dbReference type="NCBI Taxonomy" id="192012"/>
    <lineage>
        <taxon>Eukaryota</taxon>
        <taxon>Viridiplantae</taxon>
        <taxon>Streptophyta</taxon>
        <taxon>Embryophyta</taxon>
        <taxon>Tracheophyta</taxon>
        <taxon>Spermatophyta</taxon>
        <taxon>Magnoliopsida</taxon>
        <taxon>eudicotyledons</taxon>
        <taxon>Gunneridae</taxon>
        <taxon>Pentapetalae</taxon>
        <taxon>asterids</taxon>
        <taxon>campanulids</taxon>
        <taxon>Asterales</taxon>
        <taxon>Asteraceae</taxon>
        <taxon>Asteroideae</taxon>
        <taxon>Heliantheae alliance</taxon>
        <taxon>Eupatorieae</taxon>
        <taxon>Mikania</taxon>
    </lineage>
</organism>
<proteinExistence type="predicted"/>
<gene>
    <name evidence="2" type="ORF">E3N88_30833</name>
</gene>
<evidence type="ECO:0000313" key="2">
    <source>
        <dbReference type="EMBL" id="KAD3641609.1"/>
    </source>
</evidence>
<keyword evidence="3" id="KW-1185">Reference proteome</keyword>
<dbReference type="SUPFAM" id="SSF54277">
    <property type="entry name" value="CAD &amp; PB1 domains"/>
    <property type="match status" value="1"/>
</dbReference>
<dbReference type="InterPro" id="IPR000270">
    <property type="entry name" value="PB1_dom"/>
</dbReference>
<comment type="caution">
    <text evidence="2">The sequence shown here is derived from an EMBL/GenBank/DDBJ whole genome shotgun (WGS) entry which is preliminary data.</text>
</comment>
<sequence>MQFKINKVLQKFNFGGQLGFLQFWEATSGCNDSVHMVVGQLYRLNGNHEGLTDYRATCLHYETFIGPDTHVDPEFFAGLAAQTGFAEQRTVHDHHQIMGQLVMPVFTNLRSHQTFLGVIEFVTLPPKASYVDDFNQLYRLLKNENFTTPEEKTVKVEYENKTRYGKDIIKFSLHWTSAGMNDLWREVTKRFKRVNQDAFQIKYVDHNNNTIPIFRYEDLRACIADSSWNDMKTIKMLIA</sequence>
<accession>A0A5N6MNP2</accession>
<protein>
    <recommendedName>
        <fullName evidence="1">PB1 domain-containing protein</fullName>
    </recommendedName>
</protein>
<evidence type="ECO:0000313" key="3">
    <source>
        <dbReference type="Proteomes" id="UP000326396"/>
    </source>
</evidence>
<reference evidence="2 3" key="1">
    <citation type="submission" date="2019-05" db="EMBL/GenBank/DDBJ databases">
        <title>Mikania micrantha, genome provides insights into the molecular mechanism of rapid growth.</title>
        <authorList>
            <person name="Liu B."/>
        </authorList>
    </citation>
    <scope>NUCLEOTIDE SEQUENCE [LARGE SCALE GENOMIC DNA]</scope>
    <source>
        <strain evidence="2">NLD-2019</strain>
        <tissue evidence="2">Leaf</tissue>
    </source>
</reference>